<dbReference type="RefSeq" id="WP_380114708.1">
    <property type="nucleotide sequence ID" value="NZ_JBHSIU010000011.1"/>
</dbReference>
<evidence type="ECO:0000313" key="2">
    <source>
        <dbReference type="Proteomes" id="UP001595912"/>
    </source>
</evidence>
<dbReference type="EMBL" id="JBHSIU010000011">
    <property type="protein sequence ID" value="MFC4998460.1"/>
    <property type="molecule type" value="Genomic_DNA"/>
</dbReference>
<dbReference type="Proteomes" id="UP001595912">
    <property type="component" value="Unassembled WGS sequence"/>
</dbReference>
<sequence length="43" mass="5128">MARLMWDDDDLMVVLVDDSAWTEHELWDGTVRPRPPTFEPLRD</sequence>
<gene>
    <name evidence="1" type="ORF">ACFPIJ_11505</name>
</gene>
<name>A0ABV9VSL9_9ACTN</name>
<accession>A0ABV9VSL9</accession>
<evidence type="ECO:0000313" key="1">
    <source>
        <dbReference type="EMBL" id="MFC4998460.1"/>
    </source>
</evidence>
<proteinExistence type="predicted"/>
<protein>
    <submittedName>
        <fullName evidence="1">Uncharacterized protein</fullName>
    </submittedName>
</protein>
<reference evidence="2" key="1">
    <citation type="journal article" date="2019" name="Int. J. Syst. Evol. Microbiol.">
        <title>The Global Catalogue of Microorganisms (GCM) 10K type strain sequencing project: providing services to taxonomists for standard genome sequencing and annotation.</title>
        <authorList>
            <consortium name="The Broad Institute Genomics Platform"/>
            <consortium name="The Broad Institute Genome Sequencing Center for Infectious Disease"/>
            <person name="Wu L."/>
            <person name="Ma J."/>
        </authorList>
    </citation>
    <scope>NUCLEOTIDE SEQUENCE [LARGE SCALE GENOMIC DNA]</scope>
    <source>
        <strain evidence="2">CGMCC 4.7152</strain>
    </source>
</reference>
<comment type="caution">
    <text evidence="1">The sequence shown here is derived from an EMBL/GenBank/DDBJ whole genome shotgun (WGS) entry which is preliminary data.</text>
</comment>
<organism evidence="1 2">
    <name type="scientific">Dactylosporangium cerinum</name>
    <dbReference type="NCBI Taxonomy" id="1434730"/>
    <lineage>
        <taxon>Bacteria</taxon>
        <taxon>Bacillati</taxon>
        <taxon>Actinomycetota</taxon>
        <taxon>Actinomycetes</taxon>
        <taxon>Micromonosporales</taxon>
        <taxon>Micromonosporaceae</taxon>
        <taxon>Dactylosporangium</taxon>
    </lineage>
</organism>
<keyword evidence="2" id="KW-1185">Reference proteome</keyword>